<gene>
    <name evidence="3" type="ORF">G443_004902</name>
</gene>
<dbReference type="Pfam" id="PF20088">
    <property type="entry name" value="DUF6480"/>
    <property type="match status" value="1"/>
</dbReference>
<keyword evidence="4" id="KW-1185">Reference proteome</keyword>
<accession>A0ABT1JQ38</accession>
<name>A0ABT1JQ38_ACTCY</name>
<feature type="transmembrane region" description="Helical" evidence="2">
    <location>
        <begin position="53"/>
        <end position="74"/>
    </location>
</feature>
<organism evidence="3 4">
    <name type="scientific">Actinoalloteichus caeruleus DSM 43889</name>
    <dbReference type="NCBI Taxonomy" id="1120930"/>
    <lineage>
        <taxon>Bacteria</taxon>
        <taxon>Bacillati</taxon>
        <taxon>Actinomycetota</taxon>
        <taxon>Actinomycetes</taxon>
        <taxon>Pseudonocardiales</taxon>
        <taxon>Pseudonocardiaceae</taxon>
        <taxon>Actinoalloteichus</taxon>
        <taxon>Actinoalloteichus cyanogriseus</taxon>
    </lineage>
</organism>
<reference evidence="3 4" key="1">
    <citation type="submission" date="2013-07" db="EMBL/GenBank/DDBJ databases">
        <authorList>
            <consortium name="DOE Joint Genome Institute"/>
            <person name="Reeve W."/>
            <person name="Huntemann M."/>
            <person name="Han J."/>
            <person name="Chen A."/>
            <person name="Kyrpides N."/>
            <person name="Mavromatis K."/>
            <person name="Markowitz V."/>
            <person name="Palaniappan K."/>
            <person name="Ivanova N."/>
            <person name="Schaumberg A."/>
            <person name="Pati A."/>
            <person name="Liolios K."/>
            <person name="Nordberg H.P."/>
            <person name="Cantor M.N."/>
            <person name="Hua S.X."/>
            <person name="Woyke T."/>
        </authorList>
    </citation>
    <scope>NUCLEOTIDE SEQUENCE [LARGE SCALE GENOMIC DNA]</scope>
    <source>
        <strain evidence="3 4">DSM 43889</strain>
    </source>
</reference>
<dbReference type="RefSeq" id="WP_026420130.1">
    <property type="nucleotide sequence ID" value="NZ_AUBJ02000001.1"/>
</dbReference>
<evidence type="ECO:0000313" key="4">
    <source>
        <dbReference type="Proteomes" id="UP000791080"/>
    </source>
</evidence>
<protein>
    <submittedName>
        <fullName evidence="3">Uncharacterized protein</fullName>
    </submittedName>
</protein>
<evidence type="ECO:0000256" key="1">
    <source>
        <dbReference type="SAM" id="MobiDB-lite"/>
    </source>
</evidence>
<feature type="compositionally biased region" description="Basic and acidic residues" evidence="1">
    <location>
        <begin position="1"/>
        <end position="23"/>
    </location>
</feature>
<dbReference type="InterPro" id="IPR045512">
    <property type="entry name" value="DUF6480"/>
</dbReference>
<evidence type="ECO:0000313" key="3">
    <source>
        <dbReference type="EMBL" id="MCP2334632.1"/>
    </source>
</evidence>
<dbReference type="Proteomes" id="UP000791080">
    <property type="component" value="Unassembled WGS sequence"/>
</dbReference>
<feature type="region of interest" description="Disordered" evidence="1">
    <location>
        <begin position="1"/>
        <end position="45"/>
    </location>
</feature>
<comment type="caution">
    <text evidence="3">The sequence shown here is derived from an EMBL/GenBank/DDBJ whole genome shotgun (WGS) entry which is preliminary data.</text>
</comment>
<keyword evidence="2" id="KW-0472">Membrane</keyword>
<keyword evidence="2" id="KW-1133">Transmembrane helix</keyword>
<sequence>MTRHFESGHGGDGTPAHDPERVPPTETPPAESSATEGLAYREPKPPSRWSVRLTVLAIVLLAALVAGFFAGYLAGLFL</sequence>
<dbReference type="EMBL" id="AUBJ02000001">
    <property type="protein sequence ID" value="MCP2334632.1"/>
    <property type="molecule type" value="Genomic_DNA"/>
</dbReference>
<reference evidence="3 4" key="2">
    <citation type="submission" date="2022-06" db="EMBL/GenBank/DDBJ databases">
        <title>Genomic Encyclopedia of Type Strains, Phase I: the one thousand microbial genomes (KMG-I) project.</title>
        <authorList>
            <person name="Kyrpides N."/>
        </authorList>
    </citation>
    <scope>NUCLEOTIDE SEQUENCE [LARGE SCALE GENOMIC DNA]</scope>
    <source>
        <strain evidence="3 4">DSM 43889</strain>
    </source>
</reference>
<keyword evidence="2" id="KW-0812">Transmembrane</keyword>
<proteinExistence type="predicted"/>
<evidence type="ECO:0000256" key="2">
    <source>
        <dbReference type="SAM" id="Phobius"/>
    </source>
</evidence>